<dbReference type="GO" id="GO:0016787">
    <property type="term" value="F:hydrolase activity"/>
    <property type="evidence" value="ECO:0007669"/>
    <property type="project" value="UniProtKB-KW"/>
</dbReference>
<dbReference type="SUPFAM" id="SSF160467">
    <property type="entry name" value="PH0987 N-terminal domain-like"/>
    <property type="match status" value="1"/>
</dbReference>
<dbReference type="RefSeq" id="WP_048899503.1">
    <property type="nucleotide sequence ID" value="NZ_AP024852.1"/>
</dbReference>
<keyword evidence="6" id="KW-1185">Reference proteome</keyword>
<keyword evidence="2 5" id="KW-0378">Hydrolase</keyword>
<evidence type="ECO:0000256" key="1">
    <source>
        <dbReference type="ARBA" id="ARBA00022741"/>
    </source>
</evidence>
<evidence type="ECO:0000259" key="4">
    <source>
        <dbReference type="SMART" id="SM00796"/>
    </source>
</evidence>
<evidence type="ECO:0000256" key="2">
    <source>
        <dbReference type="ARBA" id="ARBA00022801"/>
    </source>
</evidence>
<dbReference type="GO" id="GO:0005524">
    <property type="term" value="F:ATP binding"/>
    <property type="evidence" value="ECO:0007669"/>
    <property type="project" value="UniProtKB-KW"/>
</dbReference>
<organism evidence="5 6">
    <name type="scientific">Photobacterium swingsii</name>
    <dbReference type="NCBI Taxonomy" id="680026"/>
    <lineage>
        <taxon>Bacteria</taxon>
        <taxon>Pseudomonadati</taxon>
        <taxon>Pseudomonadota</taxon>
        <taxon>Gammaproteobacteria</taxon>
        <taxon>Vibrionales</taxon>
        <taxon>Vibrionaceae</taxon>
        <taxon>Photobacterium</taxon>
    </lineage>
</organism>
<evidence type="ECO:0000313" key="5">
    <source>
        <dbReference type="EMBL" id="PSW26100.1"/>
    </source>
</evidence>
<reference evidence="5 6" key="1">
    <citation type="submission" date="2018-01" db="EMBL/GenBank/DDBJ databases">
        <title>Whole genome sequencing of Histamine producing bacteria.</title>
        <authorList>
            <person name="Butler K."/>
        </authorList>
    </citation>
    <scope>NUCLEOTIDE SEQUENCE [LARGE SCALE GENOMIC DNA]</scope>
    <source>
        <strain evidence="5 6">DSM 24669</strain>
    </source>
</reference>
<keyword evidence="3" id="KW-0067">ATP-binding</keyword>
<dbReference type="OrthoDB" id="9778567at2"/>
<dbReference type="PANTHER" id="PTHR34698:SF2">
    <property type="entry name" value="5-OXOPROLINASE SUBUNIT B"/>
    <property type="match status" value="1"/>
</dbReference>
<dbReference type="InterPro" id="IPR010016">
    <property type="entry name" value="PxpB"/>
</dbReference>
<dbReference type="PANTHER" id="PTHR34698">
    <property type="entry name" value="5-OXOPROLINASE SUBUNIT B"/>
    <property type="match status" value="1"/>
</dbReference>
<dbReference type="Gene3D" id="3.30.1360.40">
    <property type="match status" value="1"/>
</dbReference>
<feature type="domain" description="Carboxyltransferase" evidence="4">
    <location>
        <begin position="2"/>
        <end position="219"/>
    </location>
</feature>
<name>A0A0J8V8T2_9GAMM</name>
<dbReference type="STRING" id="680026.AB733_15025"/>
<dbReference type="Pfam" id="PF02682">
    <property type="entry name" value="CT_C_D"/>
    <property type="match status" value="1"/>
</dbReference>
<dbReference type="InterPro" id="IPR003833">
    <property type="entry name" value="CT_C_D"/>
</dbReference>
<protein>
    <submittedName>
        <fullName evidence="5">Allophanate hydrolase subunit 1</fullName>
    </submittedName>
</protein>
<gene>
    <name evidence="5" type="ORF">C9I94_06020</name>
</gene>
<dbReference type="EMBL" id="PYLZ01000002">
    <property type="protein sequence ID" value="PSW26100.1"/>
    <property type="molecule type" value="Genomic_DNA"/>
</dbReference>
<dbReference type="SUPFAM" id="SSF50891">
    <property type="entry name" value="Cyclophilin-like"/>
    <property type="match status" value="1"/>
</dbReference>
<accession>A0A0J8V8T2</accession>
<dbReference type="InterPro" id="IPR029000">
    <property type="entry name" value="Cyclophilin-like_dom_sf"/>
</dbReference>
<dbReference type="Gene3D" id="2.40.100.10">
    <property type="entry name" value="Cyclophilin-like"/>
    <property type="match status" value="1"/>
</dbReference>
<evidence type="ECO:0000256" key="3">
    <source>
        <dbReference type="ARBA" id="ARBA00022840"/>
    </source>
</evidence>
<dbReference type="NCBIfam" id="TIGR00370">
    <property type="entry name" value="5-oxoprolinase subunit PxpB"/>
    <property type="match status" value="1"/>
</dbReference>
<comment type="caution">
    <text evidence="5">The sequence shown here is derived from an EMBL/GenBank/DDBJ whole genome shotgun (WGS) entry which is preliminary data.</text>
</comment>
<sequence>MIRIERTAETALMVYLGDKIDVELTADIARYVHKIKQVLPSAFVEITPSYCSLLLQLHPAYCTEFELARIITQLQQIYKECGFEADVSARASLSAHNHIKSGKQVVLPVYYNVSVGPDLDTVAKHAQVSIDEVIRLHSQQRYTVCAIGFAPGFAFLASVDARIATPRLVTPRHRVPAGSLGIANEQTAIYPADSPGGWQIIGNCPQPLFDPNAEPMSPFEIGDEVQFESIDRATYLELGGVLWQQ</sequence>
<keyword evidence="1" id="KW-0547">Nucleotide-binding</keyword>
<dbReference type="Proteomes" id="UP000240481">
    <property type="component" value="Unassembled WGS sequence"/>
</dbReference>
<dbReference type="SMART" id="SM00796">
    <property type="entry name" value="AHS1"/>
    <property type="match status" value="1"/>
</dbReference>
<proteinExistence type="predicted"/>
<evidence type="ECO:0000313" key="6">
    <source>
        <dbReference type="Proteomes" id="UP000240481"/>
    </source>
</evidence>
<dbReference type="AlphaFoldDB" id="A0A0J8V8T2"/>